<name>A0A3A6QSK6_9VIBR</name>
<dbReference type="Pfam" id="PF11777">
    <property type="entry name" value="DUF3316"/>
    <property type="match status" value="1"/>
</dbReference>
<sequence>MKRIISLISLTLLTTVMSTASFAGLYQWNKDNTKIHGDIVSSKEAAYLMGHNMIKEYRDMSSDQLTSELIHAYHRTDRESVSITNTKVVVDEFLQSNGTIAYQPVLNVSYKYRIQQRNGR</sequence>
<gene>
    <name evidence="2" type="ORF">DZ860_03975</name>
</gene>
<comment type="caution">
    <text evidence="2">The sequence shown here is derived from an EMBL/GenBank/DDBJ whole genome shotgun (WGS) entry which is preliminary data.</text>
</comment>
<dbReference type="PIRSF" id="PIRSF028299">
    <property type="entry name" value="UCP028299"/>
    <property type="match status" value="1"/>
</dbReference>
<feature type="signal peptide" evidence="1">
    <location>
        <begin position="1"/>
        <end position="23"/>
    </location>
</feature>
<dbReference type="Proteomes" id="UP000273252">
    <property type="component" value="Unassembled WGS sequence"/>
</dbReference>
<accession>A0A3A6QSK6</accession>
<feature type="chain" id="PRO_5017261879" evidence="1">
    <location>
        <begin position="24"/>
        <end position="120"/>
    </location>
</feature>
<organism evidence="2 3">
    <name type="scientific">Vibrio sinensis</name>
    <dbReference type="NCBI Taxonomy" id="2302434"/>
    <lineage>
        <taxon>Bacteria</taxon>
        <taxon>Pseudomonadati</taxon>
        <taxon>Pseudomonadota</taxon>
        <taxon>Gammaproteobacteria</taxon>
        <taxon>Vibrionales</taxon>
        <taxon>Vibrionaceae</taxon>
        <taxon>Vibrio</taxon>
    </lineage>
</organism>
<proteinExistence type="predicted"/>
<evidence type="ECO:0000256" key="1">
    <source>
        <dbReference type="SAM" id="SignalP"/>
    </source>
</evidence>
<dbReference type="OrthoDB" id="5824336at2"/>
<protein>
    <submittedName>
        <fullName evidence="2">DUF3316 domain-containing protein</fullName>
    </submittedName>
</protein>
<reference evidence="2 3" key="1">
    <citation type="submission" date="2018-08" db="EMBL/GenBank/DDBJ databases">
        <title>Vibrio isolated from the Eastern China Marginal Seas.</title>
        <authorList>
            <person name="Li Y."/>
        </authorList>
    </citation>
    <scope>NUCLEOTIDE SEQUENCE [LARGE SCALE GENOMIC DNA]</scope>
    <source>
        <strain evidence="2 3">BEI233</strain>
    </source>
</reference>
<evidence type="ECO:0000313" key="3">
    <source>
        <dbReference type="Proteomes" id="UP000273252"/>
    </source>
</evidence>
<dbReference type="EMBL" id="QVMU01000002">
    <property type="protein sequence ID" value="RJX74298.1"/>
    <property type="molecule type" value="Genomic_DNA"/>
</dbReference>
<dbReference type="InterPro" id="IPR016879">
    <property type="entry name" value="UCP028299"/>
</dbReference>
<keyword evidence="1" id="KW-0732">Signal</keyword>
<evidence type="ECO:0000313" key="2">
    <source>
        <dbReference type="EMBL" id="RJX74298.1"/>
    </source>
</evidence>
<dbReference type="AlphaFoldDB" id="A0A3A6QSK6"/>
<dbReference type="RefSeq" id="WP_120029634.1">
    <property type="nucleotide sequence ID" value="NZ_QVMU01000002.1"/>
</dbReference>
<keyword evidence="3" id="KW-1185">Reference proteome</keyword>